<dbReference type="GO" id="GO:0000166">
    <property type="term" value="F:nucleotide binding"/>
    <property type="evidence" value="ECO:0007669"/>
    <property type="project" value="InterPro"/>
</dbReference>
<accession>A0AAJ1IFN5</accession>
<organism evidence="4 5">
    <name type="scientific">Candidatus Thalassospirochaeta sargassi</name>
    <dbReference type="NCBI Taxonomy" id="3119039"/>
    <lineage>
        <taxon>Bacteria</taxon>
        <taxon>Pseudomonadati</taxon>
        <taxon>Spirochaetota</taxon>
        <taxon>Spirochaetia</taxon>
        <taxon>Spirochaetales</taxon>
        <taxon>Spirochaetaceae</taxon>
        <taxon>Candidatus Thalassospirochaeta</taxon>
    </lineage>
</organism>
<reference evidence="4 5" key="1">
    <citation type="submission" date="2022-12" db="EMBL/GenBank/DDBJ databases">
        <title>Metagenome assembled genome from gulf of manar.</title>
        <authorList>
            <person name="Kohli P."/>
            <person name="Pk S."/>
            <person name="Venkata Ramana C."/>
            <person name="Sasikala C."/>
        </authorList>
    </citation>
    <scope>NUCLEOTIDE SEQUENCE [LARGE SCALE GENOMIC DNA]</scope>
    <source>
        <strain evidence="4">JB008</strain>
    </source>
</reference>
<dbReference type="InterPro" id="IPR036291">
    <property type="entry name" value="NAD(P)-bd_dom_sf"/>
</dbReference>
<feature type="domain" description="GFO/IDH/MocA-like oxidoreductase" evidence="3">
    <location>
        <begin position="137"/>
        <end position="276"/>
    </location>
</feature>
<dbReference type="Proteomes" id="UP001221217">
    <property type="component" value="Unassembled WGS sequence"/>
</dbReference>
<dbReference type="PANTHER" id="PTHR43818:SF11">
    <property type="entry name" value="BCDNA.GH03377"/>
    <property type="match status" value="1"/>
</dbReference>
<dbReference type="SUPFAM" id="SSF55347">
    <property type="entry name" value="Glyceraldehyde-3-phosphate dehydrogenase-like, C-terminal domain"/>
    <property type="match status" value="1"/>
</dbReference>
<feature type="domain" description="Gfo/Idh/MocA-like oxidoreductase N-terminal" evidence="2">
    <location>
        <begin position="8"/>
        <end position="126"/>
    </location>
</feature>
<dbReference type="SUPFAM" id="SSF51735">
    <property type="entry name" value="NAD(P)-binding Rossmann-fold domains"/>
    <property type="match status" value="1"/>
</dbReference>
<gene>
    <name evidence="4" type="ORF">PQJ61_16855</name>
</gene>
<sequence length="358" mass="38219">MIEINTDIKIAVAGCGSAGRNNIREFLKVDELEIAACCDSEAQIAEFTANEFGIPAFYTDLNDMLETEAVDALVIALPDGEHLNAALEALSRGINVFCENPLASNYAEAVEMTRAARESGLTAMINNQILEIPALQSAIKYIEKGTLGRVKYFEAAFMQNRLDAAILDDAYEEKRLIWRLSAATGSAGAIGELGSALFDITAKFCGEPAEVSATIKNIAGLDEIEEYQELELTAGDTFICQLDYTGGATGLIRGSWTAGGPHEQLALTVYGDEGMLTLDSAQSEKEFNVITSEGSAAIPADSPESSLQDKFISAVKGEAVPVSGFDAALKIQYFIEQSRLSAEGGLRLQLDAASDADL</sequence>
<name>A0AAJ1IFN5_9SPIO</name>
<dbReference type="Pfam" id="PF01408">
    <property type="entry name" value="GFO_IDH_MocA"/>
    <property type="match status" value="1"/>
</dbReference>
<keyword evidence="1" id="KW-0560">Oxidoreductase</keyword>
<dbReference type="PANTHER" id="PTHR43818">
    <property type="entry name" value="BCDNA.GH03377"/>
    <property type="match status" value="1"/>
</dbReference>
<dbReference type="Gene3D" id="3.30.360.10">
    <property type="entry name" value="Dihydrodipicolinate Reductase, domain 2"/>
    <property type="match status" value="1"/>
</dbReference>
<dbReference type="GO" id="GO:0016491">
    <property type="term" value="F:oxidoreductase activity"/>
    <property type="evidence" value="ECO:0007669"/>
    <property type="project" value="UniProtKB-KW"/>
</dbReference>
<dbReference type="InterPro" id="IPR050463">
    <property type="entry name" value="Gfo/Idh/MocA_oxidrdct_glycsds"/>
</dbReference>
<evidence type="ECO:0000259" key="3">
    <source>
        <dbReference type="Pfam" id="PF22725"/>
    </source>
</evidence>
<dbReference type="InterPro" id="IPR055170">
    <property type="entry name" value="GFO_IDH_MocA-like_dom"/>
</dbReference>
<dbReference type="Pfam" id="PF22725">
    <property type="entry name" value="GFO_IDH_MocA_C3"/>
    <property type="match status" value="1"/>
</dbReference>
<proteinExistence type="predicted"/>
<protein>
    <submittedName>
        <fullName evidence="4">Gfo/Idh/MocA family oxidoreductase</fullName>
    </submittedName>
</protein>
<evidence type="ECO:0000313" key="5">
    <source>
        <dbReference type="Proteomes" id="UP001221217"/>
    </source>
</evidence>
<evidence type="ECO:0000256" key="1">
    <source>
        <dbReference type="ARBA" id="ARBA00023002"/>
    </source>
</evidence>
<evidence type="ECO:0000259" key="2">
    <source>
        <dbReference type="Pfam" id="PF01408"/>
    </source>
</evidence>
<dbReference type="AlphaFoldDB" id="A0AAJ1IFN5"/>
<comment type="caution">
    <text evidence="4">The sequence shown here is derived from an EMBL/GenBank/DDBJ whole genome shotgun (WGS) entry which is preliminary data.</text>
</comment>
<dbReference type="InterPro" id="IPR000683">
    <property type="entry name" value="Gfo/Idh/MocA-like_OxRdtase_N"/>
</dbReference>
<dbReference type="Gene3D" id="3.40.50.720">
    <property type="entry name" value="NAD(P)-binding Rossmann-like Domain"/>
    <property type="match status" value="1"/>
</dbReference>
<evidence type="ECO:0000313" key="4">
    <source>
        <dbReference type="EMBL" id="MDC7228434.1"/>
    </source>
</evidence>
<dbReference type="EMBL" id="JAQQAL010000046">
    <property type="protein sequence ID" value="MDC7228434.1"/>
    <property type="molecule type" value="Genomic_DNA"/>
</dbReference>